<dbReference type="Gene3D" id="1.10.10.10">
    <property type="entry name" value="Winged helix-like DNA-binding domain superfamily/Winged helix DNA-binding domain"/>
    <property type="match status" value="1"/>
</dbReference>
<sequence>MGEPRVEEPTEAMIPEQRRERILSLLEAETVLSVRELTHRLGVSHMTVRRDIAALVDDGRAKAVKGGVRLTRHLRSEPSYETKAVAHLELKRAIATEAAHRLGDGAAIYLDAGTTVAALVPALLDLTGLTVVTNDFTTLGMLMDHDVELVHIGGHVESRNRSSIGRLAAATLRKINVDVAFLSASSWDGRRGVTTPAEAKVDVKNAALEVASTSILLADSTKYGTFAMHRIAELQTFDEIITDDRLGEQTATALRAAGVSLTLAGQHSSS</sequence>
<dbReference type="SUPFAM" id="SSF46785">
    <property type="entry name" value="Winged helix' DNA-binding domain"/>
    <property type="match status" value="1"/>
</dbReference>
<dbReference type="SUPFAM" id="SSF100950">
    <property type="entry name" value="NagB/RpiA/CoA transferase-like"/>
    <property type="match status" value="1"/>
</dbReference>
<dbReference type="SMART" id="SM00420">
    <property type="entry name" value="HTH_DEOR"/>
    <property type="match status" value="1"/>
</dbReference>
<dbReference type="PROSITE" id="PS00894">
    <property type="entry name" value="HTH_DEOR_1"/>
    <property type="match status" value="1"/>
</dbReference>
<keyword evidence="2 5" id="KW-0238">DNA-binding</keyword>
<organism evidence="5 6">
    <name type="scientific">Georgenia deserti</name>
    <dbReference type="NCBI Taxonomy" id="2093781"/>
    <lineage>
        <taxon>Bacteria</taxon>
        <taxon>Bacillati</taxon>
        <taxon>Actinomycetota</taxon>
        <taxon>Actinomycetes</taxon>
        <taxon>Micrococcales</taxon>
        <taxon>Bogoriellaceae</taxon>
        <taxon>Georgenia</taxon>
    </lineage>
</organism>
<evidence type="ECO:0000313" key="6">
    <source>
        <dbReference type="Proteomes" id="UP001597277"/>
    </source>
</evidence>
<dbReference type="InterPro" id="IPR050313">
    <property type="entry name" value="Carb_Metab_HTH_regulators"/>
</dbReference>
<dbReference type="InterPro" id="IPR036390">
    <property type="entry name" value="WH_DNA-bd_sf"/>
</dbReference>
<evidence type="ECO:0000256" key="2">
    <source>
        <dbReference type="ARBA" id="ARBA00023125"/>
    </source>
</evidence>
<protein>
    <submittedName>
        <fullName evidence="5">DeoR/GlpR family DNA-binding transcription regulator</fullName>
    </submittedName>
</protein>
<dbReference type="PANTHER" id="PTHR30363">
    <property type="entry name" value="HTH-TYPE TRANSCRIPTIONAL REGULATOR SRLR-RELATED"/>
    <property type="match status" value="1"/>
</dbReference>
<keyword evidence="3" id="KW-0804">Transcription</keyword>
<dbReference type="InterPro" id="IPR018356">
    <property type="entry name" value="Tscrpt_reg_HTH_DeoR_CS"/>
</dbReference>
<dbReference type="SMART" id="SM01134">
    <property type="entry name" value="DeoRC"/>
    <property type="match status" value="1"/>
</dbReference>
<dbReference type="Gene3D" id="3.40.50.1360">
    <property type="match status" value="1"/>
</dbReference>
<dbReference type="Proteomes" id="UP001597277">
    <property type="component" value="Unassembled WGS sequence"/>
</dbReference>
<keyword evidence="1" id="KW-0805">Transcription regulation</keyword>
<proteinExistence type="predicted"/>
<dbReference type="InterPro" id="IPR014036">
    <property type="entry name" value="DeoR-like_C"/>
</dbReference>
<dbReference type="GO" id="GO:0003677">
    <property type="term" value="F:DNA binding"/>
    <property type="evidence" value="ECO:0007669"/>
    <property type="project" value="UniProtKB-KW"/>
</dbReference>
<dbReference type="EMBL" id="JBHUEE010000011">
    <property type="protein sequence ID" value="MFD1719578.1"/>
    <property type="molecule type" value="Genomic_DNA"/>
</dbReference>
<evidence type="ECO:0000256" key="1">
    <source>
        <dbReference type="ARBA" id="ARBA00023015"/>
    </source>
</evidence>
<accession>A0ABW4L9R7</accession>
<dbReference type="RefSeq" id="WP_388010159.1">
    <property type="nucleotide sequence ID" value="NZ_JBHUEE010000011.1"/>
</dbReference>
<dbReference type="InterPro" id="IPR037171">
    <property type="entry name" value="NagB/RpiA_transferase-like"/>
</dbReference>
<evidence type="ECO:0000256" key="3">
    <source>
        <dbReference type="ARBA" id="ARBA00023163"/>
    </source>
</evidence>
<dbReference type="Pfam" id="PF08220">
    <property type="entry name" value="HTH_DeoR"/>
    <property type="match status" value="1"/>
</dbReference>
<dbReference type="InterPro" id="IPR036388">
    <property type="entry name" value="WH-like_DNA-bd_sf"/>
</dbReference>
<keyword evidence="6" id="KW-1185">Reference proteome</keyword>
<dbReference type="PANTHER" id="PTHR30363:SF58">
    <property type="entry name" value="REGULATORY PROTEIN, DEOR FAMILY"/>
    <property type="match status" value="1"/>
</dbReference>
<feature type="domain" description="HTH deoR-type" evidence="4">
    <location>
        <begin position="15"/>
        <end position="70"/>
    </location>
</feature>
<name>A0ABW4L9R7_9MICO</name>
<dbReference type="PROSITE" id="PS51000">
    <property type="entry name" value="HTH_DEOR_2"/>
    <property type="match status" value="1"/>
</dbReference>
<evidence type="ECO:0000313" key="5">
    <source>
        <dbReference type="EMBL" id="MFD1719578.1"/>
    </source>
</evidence>
<comment type="caution">
    <text evidence="5">The sequence shown here is derived from an EMBL/GenBank/DDBJ whole genome shotgun (WGS) entry which is preliminary data.</text>
</comment>
<dbReference type="Pfam" id="PF00455">
    <property type="entry name" value="DeoRC"/>
    <property type="match status" value="1"/>
</dbReference>
<gene>
    <name evidence="5" type="ORF">ACFSE6_17170</name>
</gene>
<reference evidence="6" key="1">
    <citation type="journal article" date="2019" name="Int. J. Syst. Evol. Microbiol.">
        <title>The Global Catalogue of Microorganisms (GCM) 10K type strain sequencing project: providing services to taxonomists for standard genome sequencing and annotation.</title>
        <authorList>
            <consortium name="The Broad Institute Genomics Platform"/>
            <consortium name="The Broad Institute Genome Sequencing Center for Infectious Disease"/>
            <person name="Wu L."/>
            <person name="Ma J."/>
        </authorList>
    </citation>
    <scope>NUCLEOTIDE SEQUENCE [LARGE SCALE GENOMIC DNA]</scope>
    <source>
        <strain evidence="6">JCM 17130</strain>
    </source>
</reference>
<dbReference type="InterPro" id="IPR001034">
    <property type="entry name" value="DeoR_HTH"/>
</dbReference>
<evidence type="ECO:0000259" key="4">
    <source>
        <dbReference type="PROSITE" id="PS51000"/>
    </source>
</evidence>